<dbReference type="Pfam" id="PF09586">
    <property type="entry name" value="YfhO"/>
    <property type="match status" value="1"/>
</dbReference>
<keyword evidence="1" id="KW-0472">Membrane</keyword>
<dbReference type="InterPro" id="IPR018580">
    <property type="entry name" value="Uncharacterised_YfhO"/>
</dbReference>
<dbReference type="EMBL" id="CP097332">
    <property type="protein sequence ID" value="UQX87552.1"/>
    <property type="molecule type" value="Genomic_DNA"/>
</dbReference>
<feature type="transmembrane region" description="Helical" evidence="1">
    <location>
        <begin position="495"/>
        <end position="514"/>
    </location>
</feature>
<feature type="transmembrane region" description="Helical" evidence="1">
    <location>
        <begin position="309"/>
        <end position="328"/>
    </location>
</feature>
<accession>A0ABY4QWR5</accession>
<dbReference type="PANTHER" id="PTHR38454">
    <property type="entry name" value="INTEGRAL MEMBRANE PROTEIN-RELATED"/>
    <property type="match status" value="1"/>
</dbReference>
<evidence type="ECO:0000313" key="2">
    <source>
        <dbReference type="EMBL" id="UQX87552.1"/>
    </source>
</evidence>
<organism evidence="2 3">
    <name type="scientific">Jatrophihabitans telluris</name>
    <dbReference type="NCBI Taxonomy" id="2038343"/>
    <lineage>
        <taxon>Bacteria</taxon>
        <taxon>Bacillati</taxon>
        <taxon>Actinomycetota</taxon>
        <taxon>Actinomycetes</taxon>
        <taxon>Jatrophihabitantales</taxon>
        <taxon>Jatrophihabitantaceae</taxon>
        <taxon>Jatrophihabitans</taxon>
    </lineage>
</organism>
<feature type="transmembrane region" description="Helical" evidence="1">
    <location>
        <begin position="236"/>
        <end position="258"/>
    </location>
</feature>
<dbReference type="Proteomes" id="UP001056336">
    <property type="component" value="Chromosome"/>
</dbReference>
<feature type="transmembrane region" description="Helical" evidence="1">
    <location>
        <begin position="521"/>
        <end position="539"/>
    </location>
</feature>
<keyword evidence="1" id="KW-0812">Transmembrane</keyword>
<name>A0ABY4QWR5_9ACTN</name>
<protein>
    <submittedName>
        <fullName evidence="2">YfhO family protein</fullName>
    </submittedName>
</protein>
<dbReference type="RefSeq" id="WP_249770183.1">
    <property type="nucleotide sequence ID" value="NZ_CP097332.1"/>
</dbReference>
<feature type="transmembrane region" description="Helical" evidence="1">
    <location>
        <begin position="340"/>
        <end position="359"/>
    </location>
</feature>
<evidence type="ECO:0000256" key="1">
    <source>
        <dbReference type="SAM" id="Phobius"/>
    </source>
</evidence>
<keyword evidence="3" id="KW-1185">Reference proteome</keyword>
<gene>
    <name evidence="2" type="ORF">M6D93_14760</name>
</gene>
<feature type="transmembrane region" description="Helical" evidence="1">
    <location>
        <begin position="107"/>
        <end position="130"/>
    </location>
</feature>
<reference evidence="2" key="1">
    <citation type="journal article" date="2018" name="Int. J. Syst. Evol. Microbiol.">
        <title>Jatrophihabitans telluris sp. nov., isolated from sediment soil of lava forest wetlands and the emended description of the genus Jatrophihabitans.</title>
        <authorList>
            <person name="Lee K.C."/>
            <person name="Suh M.K."/>
            <person name="Eom M.K."/>
            <person name="Kim K.K."/>
            <person name="Kim J.S."/>
            <person name="Kim D.S."/>
            <person name="Ko S.H."/>
            <person name="Shin Y.K."/>
            <person name="Lee J.S."/>
        </authorList>
    </citation>
    <scope>NUCLEOTIDE SEQUENCE</scope>
    <source>
        <strain evidence="2">N237</strain>
    </source>
</reference>
<keyword evidence="1" id="KW-1133">Transmembrane helix</keyword>
<dbReference type="PANTHER" id="PTHR38454:SF1">
    <property type="entry name" value="INTEGRAL MEMBRANE PROTEIN"/>
    <property type="match status" value="1"/>
</dbReference>
<evidence type="ECO:0000313" key="3">
    <source>
        <dbReference type="Proteomes" id="UP001056336"/>
    </source>
</evidence>
<feature type="transmembrane region" description="Helical" evidence="1">
    <location>
        <begin position="137"/>
        <end position="156"/>
    </location>
</feature>
<feature type="transmembrane region" description="Helical" evidence="1">
    <location>
        <begin position="918"/>
        <end position="938"/>
    </location>
</feature>
<sequence length="957" mass="100317">MFGLLGLFVVATIGQALVGGATLIDANLFTRYVPWQSANGVDIANSNICRGDTLDTILPTVAQIRTSLLHGHFPSWSTRSVGGFSLGGIPNGGQFSPLSWPYFVLPLWLAPAFVKLTEFAVAIGGMVLYLRRLRASRAAGILAGIIFATSSFMVMWSNWPQTRVAALIPALFWSTELLVQRKRASSMLPLAVVVMSMLLGGFPSVTGMAIYAAAPYFLVRLVVLHRRDLRPIVAGLGYAVGALALGFGLSAFQLWPFAKQLKTVNLDYRQQLPSFHSSLSSLVTTFAGDSQGTCVNGQSLTPTNPIENVAYIGAITIVLALAAVFARSRMRGSDGVARSAGAILTVTLVVVVVVCWFGGPPLAALQHLPVFSNNAIGRIRSLFGFLVAALAGLGFDRLMRINGLIGPAEPTDTAAAAEAQPIEEAADEPETDSRVLSAIGAQGRGPLARVLQGPGGWIAGGLLTAVIALVLAAALKDAHTQAAVARQLHYFSKATRAGVELLIAGFLLLAGALIGPRWLRIVAIVLLPVLAVGQSVTFFREAMPTNNRDNFYPVTTTHSFLEANLGGDRFASSDNILYPATSVYYGLRTPVGHEFTQDSWKELLTSVDPQAMLTPTFSQFHEAALNAKTAGDLKVLDQLAVKYFVGDDYEIPGTVVAVPPTATTFPAGNGQQLTCPSLAGPLRAVTVAFPHGLPGTAEPGVTVHAEVQTPTGTISGARSLGGGFSSPNQISIAVPGEDIPAGTAVTAKVWTTGAAGTFDVSGAAGVPSCGTIAPVKDNLKLVHSDGGAIVYRRLSAVSRVHWASRSSVVTDPVQRLAALKAGLPDGGVILDSAAPAASGSGAKVTVADDAESTLDVDVDAQGSGYLVVADSMQQPGWSASVDGRTVPLVPANNAMVAVDVPAGQHRVVLRYTVPGLRLGTAASALSWVIFAVLVLLWWRRRRVVSHARTTGDTARSR</sequence>
<proteinExistence type="predicted"/>
<feature type="transmembrane region" description="Helical" evidence="1">
    <location>
        <begin position="456"/>
        <end position="475"/>
    </location>
</feature>
<feature type="transmembrane region" description="Helical" evidence="1">
    <location>
        <begin position="379"/>
        <end position="395"/>
    </location>
</feature>
<feature type="transmembrane region" description="Helical" evidence="1">
    <location>
        <begin position="208"/>
        <end position="224"/>
    </location>
</feature>
<reference evidence="2" key="2">
    <citation type="submission" date="2022-05" db="EMBL/GenBank/DDBJ databases">
        <authorList>
            <person name="Kim J.-S."/>
            <person name="Lee K."/>
            <person name="Suh M."/>
            <person name="Eom M."/>
            <person name="Kim J.-S."/>
            <person name="Kim D.-S."/>
            <person name="Ko S.-H."/>
            <person name="Shin Y."/>
            <person name="Lee J.-S."/>
        </authorList>
    </citation>
    <scope>NUCLEOTIDE SEQUENCE</scope>
    <source>
        <strain evidence="2">N237</strain>
    </source>
</reference>